<name>A0AAE0ZDX9_9GAST</name>
<gene>
    <name evidence="1" type="ORF">RRG08_042396</name>
</gene>
<proteinExistence type="predicted"/>
<sequence length="247" mass="28262">MEDQTRPDPLVVKMLGCHSSTFVTPLQKIYVLAYLLTQICTGISPHPDNTGISPHPDNTGIFPHPDMYWFIPSPRYVLVYPFTQMCTGISPQPDRYVLICTGISPHPDMYCPRRQPLPSLLSWVDAAVTNAVIEKFRSKSLSSERLGWLDTEPVFFVVKPVNRFKCFCGYIRSLASLETELNYLPQTDRYSHLADTRFNNSLFFRLLSLEKVKGELRNLKTSYYDVSMIEVDKRGRGVGDLTTQGRW</sequence>
<comment type="caution">
    <text evidence="1">The sequence shown here is derived from an EMBL/GenBank/DDBJ whole genome shotgun (WGS) entry which is preliminary data.</text>
</comment>
<dbReference type="EMBL" id="JAWDGP010004208">
    <property type="protein sequence ID" value="KAK3766617.1"/>
    <property type="molecule type" value="Genomic_DNA"/>
</dbReference>
<organism evidence="1 2">
    <name type="scientific">Elysia crispata</name>
    <name type="common">lettuce slug</name>
    <dbReference type="NCBI Taxonomy" id="231223"/>
    <lineage>
        <taxon>Eukaryota</taxon>
        <taxon>Metazoa</taxon>
        <taxon>Spiralia</taxon>
        <taxon>Lophotrochozoa</taxon>
        <taxon>Mollusca</taxon>
        <taxon>Gastropoda</taxon>
        <taxon>Heterobranchia</taxon>
        <taxon>Euthyneura</taxon>
        <taxon>Panpulmonata</taxon>
        <taxon>Sacoglossa</taxon>
        <taxon>Placobranchoidea</taxon>
        <taxon>Plakobranchidae</taxon>
        <taxon>Elysia</taxon>
    </lineage>
</organism>
<evidence type="ECO:0000313" key="2">
    <source>
        <dbReference type="Proteomes" id="UP001283361"/>
    </source>
</evidence>
<protein>
    <submittedName>
        <fullName evidence="1">Uncharacterized protein</fullName>
    </submittedName>
</protein>
<evidence type="ECO:0000313" key="1">
    <source>
        <dbReference type="EMBL" id="KAK3766617.1"/>
    </source>
</evidence>
<keyword evidence="2" id="KW-1185">Reference proteome</keyword>
<dbReference type="AlphaFoldDB" id="A0AAE0ZDX9"/>
<reference evidence="1" key="1">
    <citation type="journal article" date="2023" name="G3 (Bethesda)">
        <title>A reference genome for the long-term kleptoplast-retaining sea slug Elysia crispata morphotype clarki.</title>
        <authorList>
            <person name="Eastman K.E."/>
            <person name="Pendleton A.L."/>
            <person name="Shaikh M.A."/>
            <person name="Suttiyut T."/>
            <person name="Ogas R."/>
            <person name="Tomko P."/>
            <person name="Gavelis G."/>
            <person name="Widhalm J.R."/>
            <person name="Wisecaver J.H."/>
        </authorList>
    </citation>
    <scope>NUCLEOTIDE SEQUENCE</scope>
    <source>
        <strain evidence="1">ECLA1</strain>
    </source>
</reference>
<dbReference type="Proteomes" id="UP001283361">
    <property type="component" value="Unassembled WGS sequence"/>
</dbReference>
<accession>A0AAE0ZDX9</accession>